<dbReference type="SMART" id="SM00233">
    <property type="entry name" value="PH"/>
    <property type="match status" value="1"/>
</dbReference>
<evidence type="ECO:0000259" key="1">
    <source>
        <dbReference type="PROSITE" id="PS50003"/>
    </source>
</evidence>
<organism evidence="2 3">
    <name type="scientific">Acanthamoeba castellanii (strain ATCC 30010 / Neff)</name>
    <dbReference type="NCBI Taxonomy" id="1257118"/>
    <lineage>
        <taxon>Eukaryota</taxon>
        <taxon>Amoebozoa</taxon>
        <taxon>Discosea</taxon>
        <taxon>Longamoebia</taxon>
        <taxon>Centramoebida</taxon>
        <taxon>Acanthamoebidae</taxon>
        <taxon>Acanthamoeba</taxon>
    </lineage>
</organism>
<dbReference type="PROSITE" id="PS50003">
    <property type="entry name" value="PH_DOMAIN"/>
    <property type="match status" value="1"/>
</dbReference>
<name>L8GP83_ACACF</name>
<dbReference type="Pfam" id="PF00169">
    <property type="entry name" value="PH"/>
    <property type="match status" value="1"/>
</dbReference>
<dbReference type="Proteomes" id="UP000011083">
    <property type="component" value="Unassembled WGS sequence"/>
</dbReference>
<keyword evidence="3" id="KW-1185">Reference proteome</keyword>
<dbReference type="EMBL" id="KB008036">
    <property type="protein sequence ID" value="ELR14989.1"/>
    <property type="molecule type" value="Genomic_DNA"/>
</dbReference>
<dbReference type="VEuPathDB" id="AmoebaDB:ACA1_210810"/>
<evidence type="ECO:0000313" key="2">
    <source>
        <dbReference type="EMBL" id="ELR14989.1"/>
    </source>
</evidence>
<dbReference type="InterPro" id="IPR011993">
    <property type="entry name" value="PH-like_dom_sf"/>
</dbReference>
<evidence type="ECO:0000313" key="3">
    <source>
        <dbReference type="Proteomes" id="UP000011083"/>
    </source>
</evidence>
<gene>
    <name evidence="2" type="ORF">ACA1_210810</name>
</gene>
<dbReference type="InterPro" id="IPR038355">
    <property type="entry name" value="TNFAIP8_sf"/>
</dbReference>
<feature type="domain" description="PH" evidence="1">
    <location>
        <begin position="27"/>
        <end position="124"/>
    </location>
</feature>
<sequence>MWSLLQYSEEETDGSAIEGQGDKSGNLNVRVGTVNKRGQVKPGSKWVYAYFLVSGGSLHFYIRKEDNDPKASIILKNATLNKTVECRPFKHCFSITTATLEILVSAQGAEEWSSWTSALEAAASKLPTGDKVAKLNLKERAKRSVIAKTTTSKMGKRAIKSKAPPQMTELINALKTLVQRETGSSRKANDMENNVLRVGVKMYFLVVDGKLEPRQVLLADQPLRQALKVFGGCRDHVSAVRFSGRITLKKDLLETRLEEVAMLVRQAGEHLTESLQPYVRPANIQRINDTVAYFGNPEVLMRVLLDETYEPDLDVLMLAAKHYAQFHFYEEDIAPMARRLTMAL</sequence>
<dbReference type="InterPro" id="IPR001849">
    <property type="entry name" value="PH_domain"/>
</dbReference>
<dbReference type="RefSeq" id="XP_004337002.1">
    <property type="nucleotide sequence ID" value="XM_004336954.1"/>
</dbReference>
<dbReference type="STRING" id="1257118.L8GP83"/>
<dbReference type="Gene3D" id="2.30.29.30">
    <property type="entry name" value="Pleckstrin-homology domain (PH domain)/Phosphotyrosine-binding domain (PTB)"/>
    <property type="match status" value="1"/>
</dbReference>
<reference evidence="2 3" key="1">
    <citation type="journal article" date="2013" name="Genome Biol.">
        <title>Genome of Acanthamoeba castellanii highlights extensive lateral gene transfer and early evolution of tyrosine kinase signaling.</title>
        <authorList>
            <person name="Clarke M."/>
            <person name="Lohan A.J."/>
            <person name="Liu B."/>
            <person name="Lagkouvardos I."/>
            <person name="Roy S."/>
            <person name="Zafar N."/>
            <person name="Bertelli C."/>
            <person name="Schilde C."/>
            <person name="Kianianmomeni A."/>
            <person name="Burglin T.R."/>
            <person name="Frech C."/>
            <person name="Turcotte B."/>
            <person name="Kopec K.O."/>
            <person name="Synnott J.M."/>
            <person name="Choo C."/>
            <person name="Paponov I."/>
            <person name="Finkler A."/>
            <person name="Soon Heng Tan C."/>
            <person name="Hutchins A.P."/>
            <person name="Weinmeier T."/>
            <person name="Rattei T."/>
            <person name="Chu J.S."/>
            <person name="Gimenez G."/>
            <person name="Irimia M."/>
            <person name="Rigden D.J."/>
            <person name="Fitzpatrick D.A."/>
            <person name="Lorenzo-Morales J."/>
            <person name="Bateman A."/>
            <person name="Chiu C.H."/>
            <person name="Tang P."/>
            <person name="Hegemann P."/>
            <person name="Fromm H."/>
            <person name="Raoult D."/>
            <person name="Greub G."/>
            <person name="Miranda-Saavedra D."/>
            <person name="Chen N."/>
            <person name="Nash P."/>
            <person name="Ginger M.L."/>
            <person name="Horn M."/>
            <person name="Schaap P."/>
            <person name="Caler L."/>
            <person name="Loftus B."/>
        </authorList>
    </citation>
    <scope>NUCLEOTIDE SEQUENCE [LARGE SCALE GENOMIC DNA]</scope>
    <source>
        <strain evidence="2 3">Neff</strain>
    </source>
</reference>
<dbReference type="Gene3D" id="1.20.1440.160">
    <property type="entry name" value="Tumor necrosis factor alpha-induced protein 8-like"/>
    <property type="match status" value="1"/>
</dbReference>
<dbReference type="InterPro" id="IPR008477">
    <property type="entry name" value="TNFAIP8-like"/>
</dbReference>
<dbReference type="AlphaFoldDB" id="L8GP83"/>
<dbReference type="SUPFAM" id="SSF50729">
    <property type="entry name" value="PH domain-like"/>
    <property type="match status" value="1"/>
</dbReference>
<accession>L8GP83</accession>
<dbReference type="GeneID" id="14915708"/>
<dbReference type="KEGG" id="acan:ACA1_210810"/>
<protein>
    <submittedName>
        <fullName evidence="2">PH domain containing protein</fullName>
    </submittedName>
</protein>
<proteinExistence type="predicted"/>
<dbReference type="Pfam" id="PF05527">
    <property type="entry name" value="TNFAIP8"/>
    <property type="match status" value="1"/>
</dbReference>
<dbReference type="OrthoDB" id="15236at2759"/>